<gene>
    <name evidence="2" type="ORF">AVDCRST_MAG34-1350</name>
</gene>
<feature type="compositionally biased region" description="Basic residues" evidence="1">
    <location>
        <begin position="476"/>
        <end position="487"/>
    </location>
</feature>
<feature type="compositionally biased region" description="Basic residues" evidence="1">
    <location>
        <begin position="178"/>
        <end position="187"/>
    </location>
</feature>
<feature type="compositionally biased region" description="Basic residues" evidence="1">
    <location>
        <begin position="86"/>
        <end position="118"/>
    </location>
</feature>
<feature type="compositionally biased region" description="Basic residues" evidence="1">
    <location>
        <begin position="140"/>
        <end position="169"/>
    </location>
</feature>
<feature type="compositionally biased region" description="Low complexity" evidence="1">
    <location>
        <begin position="228"/>
        <end position="243"/>
    </location>
</feature>
<sequence length="598" mass="63479">DASRWRRPHRSGAARPGRRRRRVRRSGHLRGGPRAARHDGVRGALGGGPAAGCAHRLGVPARLRGGAPTDRSDRGHARSGSGAHRLPGRLRHRLARDRCRLRPPLHGRRPHAAGRRGRGAGSGDAGPGRRPLPSPQTQRPARHRRRGPGARQRGRPPVRRRRPRLRILARHLLDQPRRRSGARRGHPHRAEPARARLGPGREEEPRPGSTRGAPVLRRRGRCAGGHAGAASAGAGRHAGAGPRPGHRRQPVGLAAGDRRLRPRRPAAGPQPHRRDPAAGGPVLARARRAGRRRGVAAAGAGPRRRDPGLRDRGPGGAGARPLRPVAPAGQCGGGGGVLVPQPCGGQPAGAPRGDGVDPGLGGDGGQLLRRQRPHRGAGRHPDLRPDHRLRRLAAGCGARAGALPRGAPGRRRRSRLALAPLERGGRRRGRDGAGVRRLRGDVPVGVGLAPQPGGNRPAAAGRSGRRADVDAGQRGAARRHRRRRPRGGQRAAGRLAHGRQAGRHQRADHHRAAALLRRAVRPAGSQGGLSRRQQPLRGVHPHPPRGRAHPAPDDLPRRCDLLPGGRSGGPGGLPTRRHGSGETLTDEAELGRRHRTPV</sequence>
<dbReference type="AlphaFoldDB" id="A0A6J4M1R7"/>
<feature type="non-terminal residue" evidence="2">
    <location>
        <position position="1"/>
    </location>
</feature>
<feature type="compositionally biased region" description="Basic residues" evidence="1">
    <location>
        <begin position="285"/>
        <end position="294"/>
    </location>
</feature>
<feature type="compositionally biased region" description="Low complexity" evidence="1">
    <location>
        <begin position="338"/>
        <end position="353"/>
    </location>
</feature>
<feature type="region of interest" description="Disordered" evidence="1">
    <location>
        <begin position="399"/>
        <end position="598"/>
    </location>
</feature>
<feature type="region of interest" description="Disordered" evidence="1">
    <location>
        <begin position="337"/>
        <end position="387"/>
    </location>
</feature>
<feature type="compositionally biased region" description="Gly residues" evidence="1">
    <location>
        <begin position="356"/>
        <end position="365"/>
    </location>
</feature>
<feature type="region of interest" description="Disordered" evidence="1">
    <location>
        <begin position="61"/>
        <end position="323"/>
    </location>
</feature>
<feature type="compositionally biased region" description="Low complexity" evidence="1">
    <location>
        <begin position="128"/>
        <end position="139"/>
    </location>
</feature>
<feature type="compositionally biased region" description="Basic residues" evidence="1">
    <location>
        <begin position="539"/>
        <end position="548"/>
    </location>
</feature>
<feature type="compositionally biased region" description="Basic and acidic residues" evidence="1">
    <location>
        <begin position="430"/>
        <end position="440"/>
    </location>
</feature>
<feature type="region of interest" description="Disordered" evidence="1">
    <location>
        <begin position="1"/>
        <end position="48"/>
    </location>
</feature>
<feature type="compositionally biased region" description="Basic residues" evidence="1">
    <location>
        <begin position="496"/>
        <end position="509"/>
    </location>
</feature>
<feature type="compositionally biased region" description="Low complexity" evidence="1">
    <location>
        <begin position="513"/>
        <end position="524"/>
    </location>
</feature>
<dbReference type="EMBL" id="CADCUI010000031">
    <property type="protein sequence ID" value="CAA9347590.1"/>
    <property type="molecule type" value="Genomic_DNA"/>
</dbReference>
<proteinExistence type="predicted"/>
<name>A0A6J4M1R7_9ACTN</name>
<feature type="compositionally biased region" description="Basic and acidic residues" evidence="1">
    <location>
        <begin position="550"/>
        <end position="560"/>
    </location>
</feature>
<organism evidence="2">
    <name type="scientific">uncultured Nocardioidaceae bacterium</name>
    <dbReference type="NCBI Taxonomy" id="253824"/>
    <lineage>
        <taxon>Bacteria</taxon>
        <taxon>Bacillati</taxon>
        <taxon>Actinomycetota</taxon>
        <taxon>Actinomycetes</taxon>
        <taxon>Propionibacteriales</taxon>
        <taxon>Nocardioidaceae</taxon>
        <taxon>environmental samples</taxon>
    </lineage>
</organism>
<feature type="compositionally biased region" description="Low complexity" evidence="1">
    <location>
        <begin position="449"/>
        <end position="462"/>
    </location>
</feature>
<accession>A0A6J4M1R7</accession>
<feature type="compositionally biased region" description="Basic residues" evidence="1">
    <location>
        <begin position="369"/>
        <end position="378"/>
    </location>
</feature>
<feature type="compositionally biased region" description="Basic residues" evidence="1">
    <location>
        <begin position="1"/>
        <end position="28"/>
    </location>
</feature>
<protein>
    <submittedName>
        <fullName evidence="2">Multidrug efflux pump P55</fullName>
    </submittedName>
</protein>
<feature type="compositionally biased region" description="Basic and acidic residues" evidence="1">
    <location>
        <begin position="303"/>
        <end position="313"/>
    </location>
</feature>
<feature type="compositionally biased region" description="Basic and acidic residues" evidence="1">
    <location>
        <begin position="188"/>
        <end position="206"/>
    </location>
</feature>
<evidence type="ECO:0000313" key="2">
    <source>
        <dbReference type="EMBL" id="CAA9347590.1"/>
    </source>
</evidence>
<reference evidence="2" key="1">
    <citation type="submission" date="2020-02" db="EMBL/GenBank/DDBJ databases">
        <authorList>
            <person name="Meier V. D."/>
        </authorList>
    </citation>
    <scope>NUCLEOTIDE SEQUENCE</scope>
    <source>
        <strain evidence="2">AVDCRST_MAG34</strain>
    </source>
</reference>
<feature type="non-terminal residue" evidence="2">
    <location>
        <position position="598"/>
    </location>
</feature>
<evidence type="ECO:0000256" key="1">
    <source>
        <dbReference type="SAM" id="MobiDB-lite"/>
    </source>
</evidence>